<dbReference type="AlphaFoldDB" id="A0A0F9TS33"/>
<gene>
    <name evidence="1" type="ORF">LCGC14_0294780</name>
</gene>
<comment type="caution">
    <text evidence="1">The sequence shown here is derived from an EMBL/GenBank/DDBJ whole genome shotgun (WGS) entry which is preliminary data.</text>
</comment>
<dbReference type="EMBL" id="LAZR01000179">
    <property type="protein sequence ID" value="KKN83825.1"/>
    <property type="molecule type" value="Genomic_DNA"/>
</dbReference>
<organism evidence="1">
    <name type="scientific">marine sediment metagenome</name>
    <dbReference type="NCBI Taxonomy" id="412755"/>
    <lineage>
        <taxon>unclassified sequences</taxon>
        <taxon>metagenomes</taxon>
        <taxon>ecological metagenomes</taxon>
    </lineage>
</organism>
<sequence>MKDDGRLARGRRLFEYHCYEGEDSADAELWHHTHQSIEVLARTQHGHHDGPTPTMYRIRFANGYECEVWDDELVLSPGQFERDDYRGRNNTGTVRYR</sequence>
<proteinExistence type="predicted"/>
<name>A0A0F9TS33_9ZZZZ</name>
<accession>A0A0F9TS33</accession>
<evidence type="ECO:0000313" key="1">
    <source>
        <dbReference type="EMBL" id="KKN83825.1"/>
    </source>
</evidence>
<protein>
    <submittedName>
        <fullName evidence="1">Uncharacterized protein</fullName>
    </submittedName>
</protein>
<reference evidence="1" key="1">
    <citation type="journal article" date="2015" name="Nature">
        <title>Complex archaea that bridge the gap between prokaryotes and eukaryotes.</title>
        <authorList>
            <person name="Spang A."/>
            <person name="Saw J.H."/>
            <person name="Jorgensen S.L."/>
            <person name="Zaremba-Niedzwiedzka K."/>
            <person name="Martijn J."/>
            <person name="Lind A.E."/>
            <person name="van Eijk R."/>
            <person name="Schleper C."/>
            <person name="Guy L."/>
            <person name="Ettema T.J."/>
        </authorList>
    </citation>
    <scope>NUCLEOTIDE SEQUENCE</scope>
</reference>